<accession>A0A5J4WAE6</accession>
<feature type="region of interest" description="Disordered" evidence="1">
    <location>
        <begin position="83"/>
        <end position="123"/>
    </location>
</feature>
<organism evidence="2 3">
    <name type="scientific">Streblomastix strix</name>
    <dbReference type="NCBI Taxonomy" id="222440"/>
    <lineage>
        <taxon>Eukaryota</taxon>
        <taxon>Metamonada</taxon>
        <taxon>Preaxostyla</taxon>
        <taxon>Oxymonadida</taxon>
        <taxon>Streblomastigidae</taxon>
        <taxon>Streblomastix</taxon>
    </lineage>
</organism>
<comment type="caution">
    <text evidence="2">The sequence shown here is derived from an EMBL/GenBank/DDBJ whole genome shotgun (WGS) entry which is preliminary data.</text>
</comment>
<name>A0A5J4WAE6_9EUKA</name>
<protein>
    <submittedName>
        <fullName evidence="2">Uncharacterized protein</fullName>
    </submittedName>
</protein>
<sequence length="123" mass="15568">MNNEDAKIQKMNQRKPEIKYMKWKGRKNYRDLFSQKDKERWMIFAERRKICNGNSRYKKKNKNYRELKIMRIQEGKEYKKEISKEKNKYKQKLKEKGLKMKKSDFRQRKKDKKENLKDRRIWL</sequence>
<evidence type="ECO:0000256" key="1">
    <source>
        <dbReference type="SAM" id="MobiDB-lite"/>
    </source>
</evidence>
<evidence type="ECO:0000313" key="3">
    <source>
        <dbReference type="Proteomes" id="UP000324800"/>
    </source>
</evidence>
<reference evidence="2 3" key="1">
    <citation type="submission" date="2019-03" db="EMBL/GenBank/DDBJ databases">
        <title>Single cell metagenomics reveals metabolic interactions within the superorganism composed of flagellate Streblomastix strix and complex community of Bacteroidetes bacteria on its surface.</title>
        <authorList>
            <person name="Treitli S.C."/>
            <person name="Kolisko M."/>
            <person name="Husnik F."/>
            <person name="Keeling P."/>
            <person name="Hampl V."/>
        </authorList>
    </citation>
    <scope>NUCLEOTIDE SEQUENCE [LARGE SCALE GENOMIC DNA]</scope>
    <source>
        <strain evidence="2">ST1C</strain>
    </source>
</reference>
<evidence type="ECO:0000313" key="2">
    <source>
        <dbReference type="EMBL" id="KAA6391625.1"/>
    </source>
</evidence>
<proteinExistence type="predicted"/>
<gene>
    <name evidence="2" type="ORF">EZS28_012850</name>
</gene>
<dbReference type="AlphaFoldDB" id="A0A5J4WAE6"/>
<dbReference type="Proteomes" id="UP000324800">
    <property type="component" value="Unassembled WGS sequence"/>
</dbReference>
<dbReference type="EMBL" id="SNRW01002819">
    <property type="protein sequence ID" value="KAA6391625.1"/>
    <property type="molecule type" value="Genomic_DNA"/>
</dbReference>